<evidence type="ECO:0000313" key="11">
    <source>
        <dbReference type="EMBL" id="MBC5730202.1"/>
    </source>
</evidence>
<keyword evidence="12" id="KW-1185">Reference proteome</keyword>
<gene>
    <name evidence="10 11" type="primary">mscL</name>
    <name evidence="11" type="ORF">H8S34_05050</name>
</gene>
<reference evidence="11 12" key="1">
    <citation type="submission" date="2020-08" db="EMBL/GenBank/DDBJ databases">
        <title>Genome public.</title>
        <authorList>
            <person name="Liu C."/>
            <person name="Sun Q."/>
        </authorList>
    </citation>
    <scope>NUCLEOTIDE SEQUENCE [LARGE SCALE GENOMIC DNA]</scope>
    <source>
        <strain evidence="11 12">New-38</strain>
    </source>
</reference>
<keyword evidence="7 10" id="KW-0406">Ion transport</keyword>
<dbReference type="EMBL" id="JACOPR010000002">
    <property type="protein sequence ID" value="MBC5730202.1"/>
    <property type="molecule type" value="Genomic_DNA"/>
</dbReference>
<dbReference type="PRINTS" id="PR01264">
    <property type="entry name" value="MECHCHANNEL"/>
</dbReference>
<dbReference type="Pfam" id="PF01741">
    <property type="entry name" value="MscL"/>
    <property type="match status" value="1"/>
</dbReference>
<dbReference type="RefSeq" id="WP_101692596.1">
    <property type="nucleotide sequence ID" value="NZ_JACOPR010000002.1"/>
</dbReference>
<evidence type="ECO:0000256" key="7">
    <source>
        <dbReference type="ARBA" id="ARBA00023065"/>
    </source>
</evidence>
<evidence type="ECO:0000256" key="5">
    <source>
        <dbReference type="ARBA" id="ARBA00022692"/>
    </source>
</evidence>
<evidence type="ECO:0000256" key="3">
    <source>
        <dbReference type="ARBA" id="ARBA00022448"/>
    </source>
</evidence>
<keyword evidence="5 10" id="KW-0812">Transmembrane</keyword>
<protein>
    <recommendedName>
        <fullName evidence="10">Large-conductance mechanosensitive channel</fullName>
    </recommendedName>
</protein>
<feature type="transmembrane region" description="Helical" evidence="10">
    <location>
        <begin position="17"/>
        <end position="36"/>
    </location>
</feature>
<dbReference type="Proteomes" id="UP000660021">
    <property type="component" value="Unassembled WGS sequence"/>
</dbReference>
<name>A0ABR7HRY7_9FIRM</name>
<keyword evidence="6 10" id="KW-1133">Transmembrane helix</keyword>
<dbReference type="InterPro" id="IPR001185">
    <property type="entry name" value="MS_channel"/>
</dbReference>
<comment type="similarity">
    <text evidence="2 10">Belongs to the MscL family.</text>
</comment>
<feature type="transmembrane region" description="Helical" evidence="10">
    <location>
        <begin position="74"/>
        <end position="93"/>
    </location>
</feature>
<dbReference type="InterPro" id="IPR036019">
    <property type="entry name" value="MscL_channel"/>
</dbReference>
<comment type="function">
    <text evidence="10">Channel that opens in response to stretch forces in the membrane lipid bilayer. May participate in the regulation of osmotic pressure changes within the cell.</text>
</comment>
<dbReference type="PROSITE" id="PS01327">
    <property type="entry name" value="MSCL"/>
    <property type="match status" value="1"/>
</dbReference>
<dbReference type="InterPro" id="IPR037673">
    <property type="entry name" value="MSC/AndL"/>
</dbReference>
<keyword evidence="4 10" id="KW-1003">Cell membrane</keyword>
<sequence>MSVNQKATGFLAEFRKFIARGNVMDLAVGVIIGGAFKSIADSLSNDLLMPLLGLLTPSGLSLSGWTIGPVAVGHFLDTVLSFLITAFALFCLIKALNVFHRKKEEAPAAPPAPSKEEILLTEIRDLLKERS</sequence>
<evidence type="ECO:0000256" key="4">
    <source>
        <dbReference type="ARBA" id="ARBA00022475"/>
    </source>
</evidence>
<evidence type="ECO:0000256" key="6">
    <source>
        <dbReference type="ARBA" id="ARBA00022989"/>
    </source>
</evidence>
<comment type="subunit">
    <text evidence="10">Homopentamer.</text>
</comment>
<dbReference type="Gene3D" id="1.10.1200.120">
    <property type="entry name" value="Large-conductance mechanosensitive channel, MscL, domain 1"/>
    <property type="match status" value="1"/>
</dbReference>
<dbReference type="PANTHER" id="PTHR30266">
    <property type="entry name" value="MECHANOSENSITIVE CHANNEL MSCL"/>
    <property type="match status" value="1"/>
</dbReference>
<keyword evidence="8 10" id="KW-0472">Membrane</keyword>
<evidence type="ECO:0000256" key="9">
    <source>
        <dbReference type="ARBA" id="ARBA00023303"/>
    </source>
</evidence>
<evidence type="ECO:0000313" key="12">
    <source>
        <dbReference type="Proteomes" id="UP000660021"/>
    </source>
</evidence>
<evidence type="ECO:0000256" key="8">
    <source>
        <dbReference type="ARBA" id="ARBA00023136"/>
    </source>
</evidence>
<comment type="caution">
    <text evidence="11">The sequence shown here is derived from an EMBL/GenBank/DDBJ whole genome shotgun (WGS) entry which is preliminary data.</text>
</comment>
<evidence type="ECO:0000256" key="10">
    <source>
        <dbReference type="HAMAP-Rule" id="MF_00115"/>
    </source>
</evidence>
<proteinExistence type="inferred from homology"/>
<keyword evidence="9 10" id="KW-0407">Ion channel</keyword>
<dbReference type="PANTHER" id="PTHR30266:SF2">
    <property type="entry name" value="LARGE-CONDUCTANCE MECHANOSENSITIVE CHANNEL"/>
    <property type="match status" value="1"/>
</dbReference>
<evidence type="ECO:0000256" key="2">
    <source>
        <dbReference type="ARBA" id="ARBA00007254"/>
    </source>
</evidence>
<dbReference type="HAMAP" id="MF_00115">
    <property type="entry name" value="MscL"/>
    <property type="match status" value="1"/>
</dbReference>
<keyword evidence="3 10" id="KW-0813">Transport</keyword>
<comment type="subcellular location">
    <subcellularLocation>
        <location evidence="1 10">Cell membrane</location>
        <topology evidence="1 10">Multi-pass membrane protein</topology>
    </subcellularLocation>
</comment>
<organism evidence="11 12">
    <name type="scientific">Pseudoflavonifractor hominis</name>
    <dbReference type="NCBI Taxonomy" id="2763059"/>
    <lineage>
        <taxon>Bacteria</taxon>
        <taxon>Bacillati</taxon>
        <taxon>Bacillota</taxon>
        <taxon>Clostridia</taxon>
        <taxon>Eubacteriales</taxon>
        <taxon>Oscillospiraceae</taxon>
        <taxon>Pseudoflavonifractor</taxon>
    </lineage>
</organism>
<accession>A0ABR7HRY7</accession>
<dbReference type="SUPFAM" id="SSF81330">
    <property type="entry name" value="Gated mechanosensitive channel"/>
    <property type="match status" value="1"/>
</dbReference>
<dbReference type="InterPro" id="IPR019823">
    <property type="entry name" value="Mechanosensitive_channel_CS"/>
</dbReference>
<evidence type="ECO:0000256" key="1">
    <source>
        <dbReference type="ARBA" id="ARBA00004651"/>
    </source>
</evidence>
<dbReference type="NCBIfam" id="TIGR00220">
    <property type="entry name" value="mscL"/>
    <property type="match status" value="1"/>
</dbReference>